<dbReference type="Pfam" id="PF15595">
    <property type="entry name" value="Imm51"/>
    <property type="match status" value="1"/>
</dbReference>
<sequence>MPIVFPFQIDPINPVHPAMPERRFCIQSPVGELEEYRNLFEDFGYSGNGPSWVEHISTMLEEADPDILEHLEFDEEGDTFVVYADSEAVVRRFLLLVQPVFGSTQLLKKYLSQTDPSDFFE</sequence>
<accession>A0ABP8I058</accession>
<protein>
    <recommendedName>
        <fullName evidence="3">Immunity protein 51 of polymorphic toxin system</fullName>
    </recommendedName>
</protein>
<organism evidence="1 2">
    <name type="scientific">Hymenobacter saemangeumensis</name>
    <dbReference type="NCBI Taxonomy" id="1084522"/>
    <lineage>
        <taxon>Bacteria</taxon>
        <taxon>Pseudomonadati</taxon>
        <taxon>Bacteroidota</taxon>
        <taxon>Cytophagia</taxon>
        <taxon>Cytophagales</taxon>
        <taxon>Hymenobacteraceae</taxon>
        <taxon>Hymenobacter</taxon>
    </lineage>
</organism>
<name>A0ABP8I058_9BACT</name>
<keyword evidence="2" id="KW-1185">Reference proteome</keyword>
<evidence type="ECO:0008006" key="3">
    <source>
        <dbReference type="Google" id="ProtNLM"/>
    </source>
</evidence>
<evidence type="ECO:0000313" key="1">
    <source>
        <dbReference type="EMBL" id="GAA4348412.1"/>
    </source>
</evidence>
<proteinExistence type="predicted"/>
<gene>
    <name evidence="1" type="ORF">GCM10023185_04320</name>
</gene>
<dbReference type="Proteomes" id="UP001501153">
    <property type="component" value="Unassembled WGS sequence"/>
</dbReference>
<reference evidence="2" key="1">
    <citation type="journal article" date="2019" name="Int. J. Syst. Evol. Microbiol.">
        <title>The Global Catalogue of Microorganisms (GCM) 10K type strain sequencing project: providing services to taxonomists for standard genome sequencing and annotation.</title>
        <authorList>
            <consortium name="The Broad Institute Genomics Platform"/>
            <consortium name="The Broad Institute Genome Sequencing Center for Infectious Disease"/>
            <person name="Wu L."/>
            <person name="Ma J."/>
        </authorList>
    </citation>
    <scope>NUCLEOTIDE SEQUENCE [LARGE SCALE GENOMIC DNA]</scope>
    <source>
        <strain evidence="2">JCM 17923</strain>
    </source>
</reference>
<evidence type="ECO:0000313" key="2">
    <source>
        <dbReference type="Proteomes" id="UP001501153"/>
    </source>
</evidence>
<dbReference type="EMBL" id="BAABGZ010000008">
    <property type="protein sequence ID" value="GAA4348412.1"/>
    <property type="molecule type" value="Genomic_DNA"/>
</dbReference>
<dbReference type="InterPro" id="IPR028956">
    <property type="entry name" value="Imm51"/>
</dbReference>
<comment type="caution">
    <text evidence="1">The sequence shown here is derived from an EMBL/GenBank/DDBJ whole genome shotgun (WGS) entry which is preliminary data.</text>
</comment>
<dbReference type="RefSeq" id="WP_345233373.1">
    <property type="nucleotide sequence ID" value="NZ_BAABGZ010000008.1"/>
</dbReference>